<accession>A0A8C0MUL7</accession>
<dbReference type="PROSITE" id="PS50835">
    <property type="entry name" value="IG_LIKE"/>
    <property type="match status" value="1"/>
</dbReference>
<dbReference type="GO" id="GO:0002376">
    <property type="term" value="P:immune system process"/>
    <property type="evidence" value="ECO:0007669"/>
    <property type="project" value="UniProtKB-KW"/>
</dbReference>
<keyword evidence="1 4" id="KW-0732">Signal</keyword>
<evidence type="ECO:0000259" key="5">
    <source>
        <dbReference type="PROSITE" id="PS50835"/>
    </source>
</evidence>
<dbReference type="Proteomes" id="UP000002254">
    <property type="component" value="Chromosome 16"/>
</dbReference>
<evidence type="ECO:0000313" key="6">
    <source>
        <dbReference type="Ensembl" id="ENSCAFP00000052738.1"/>
    </source>
</evidence>
<reference evidence="7" key="3">
    <citation type="submission" date="2019-03" db="EMBL/GenBank/DDBJ databases">
        <authorList>
            <person name="Warren W.C."/>
            <person name="Johnson G.S."/>
        </authorList>
    </citation>
    <scope>NUCLEOTIDE SEQUENCE [LARGE SCALE GENOMIC DNA]</scope>
    <source>
        <strain evidence="7">Basenji</strain>
    </source>
</reference>
<dbReference type="Ensembl" id="ENSCAFT00000076636.2">
    <property type="protein sequence ID" value="ENSCAFP00000052738.1"/>
    <property type="gene ID" value="ENSCAFG00000046664.2"/>
</dbReference>
<feature type="signal peptide" evidence="4">
    <location>
        <begin position="1"/>
        <end position="21"/>
    </location>
</feature>
<evidence type="ECO:0000256" key="3">
    <source>
        <dbReference type="SAM" id="MobiDB-lite"/>
    </source>
</evidence>
<evidence type="ECO:0000256" key="1">
    <source>
        <dbReference type="ARBA" id="ARBA00022729"/>
    </source>
</evidence>
<sequence>MGTSLLCWVVIWLLGTGSTNAGVTQNPRHLVRRTGQEAILTCSPEKGHSYFYWYQQFLGEGLKFMIYLQKETILDQSGMPKKRFSTEFSEDGLSILKIQPAELGDSAVYFCASTEATSMQSPILSMHKRPPCPTSETAVGWGREGGTSFD</sequence>
<reference evidence="6 9" key="1">
    <citation type="journal article" date="2005" name="Nature">
        <title>Genome sequence, comparative analysis and haplotype structure of the domestic dog.</title>
        <authorList>
            <consortium name="Broad Sequencing Platform"/>
            <person name="Lindblad-Toh K."/>
            <person name="Wade C.M."/>
            <person name="Mikkelsen T.S."/>
            <person name="Karlsson E.K."/>
            <person name="Jaffe D.B."/>
            <person name="Kamal M."/>
            <person name="Clamp M."/>
            <person name="Chang J.L."/>
            <person name="Kulbokas E.J. III"/>
            <person name="Zody M.C."/>
            <person name="Mauceli E."/>
            <person name="Xie X."/>
            <person name="Breen M."/>
            <person name="Wayne R.K."/>
            <person name="Ostrander E.A."/>
            <person name="Ponting C.P."/>
            <person name="Galibert F."/>
            <person name="Smith D.R."/>
            <person name="DeJong P.J."/>
            <person name="Kirkness E."/>
            <person name="Alvarez P."/>
            <person name="Biagi T."/>
            <person name="Brockman W."/>
            <person name="Butler J."/>
            <person name="Chin C.W."/>
            <person name="Cook A."/>
            <person name="Cuff J."/>
            <person name="Daly M.J."/>
            <person name="DeCaprio D."/>
            <person name="Gnerre S."/>
            <person name="Grabherr M."/>
            <person name="Kellis M."/>
            <person name="Kleber M."/>
            <person name="Bardeleben C."/>
            <person name="Goodstadt L."/>
            <person name="Heger A."/>
            <person name="Hitte C."/>
            <person name="Kim L."/>
            <person name="Koepfli K.P."/>
            <person name="Parker H.G."/>
            <person name="Pollinger J.P."/>
            <person name="Searle S.M."/>
            <person name="Sutter N.B."/>
            <person name="Thomas R."/>
            <person name="Webber C."/>
            <person name="Baldwin J."/>
            <person name="Abebe A."/>
            <person name="Abouelleil A."/>
            <person name="Aftuck L."/>
            <person name="Ait-Zahra M."/>
            <person name="Aldredge T."/>
            <person name="Allen N."/>
            <person name="An P."/>
            <person name="Anderson S."/>
            <person name="Antoine C."/>
            <person name="Arachchi H."/>
            <person name="Aslam A."/>
            <person name="Ayotte L."/>
            <person name="Bachantsang P."/>
            <person name="Barry A."/>
            <person name="Bayul T."/>
            <person name="Benamara M."/>
            <person name="Berlin A."/>
            <person name="Bessette D."/>
            <person name="Blitshteyn B."/>
            <person name="Bloom T."/>
            <person name="Blye J."/>
            <person name="Boguslavskiy L."/>
            <person name="Bonnet C."/>
            <person name="Boukhgalter B."/>
            <person name="Brown A."/>
            <person name="Cahill P."/>
            <person name="Calixte N."/>
            <person name="Camarata J."/>
            <person name="Cheshatsang Y."/>
            <person name="Chu J."/>
            <person name="Citroen M."/>
            <person name="Collymore A."/>
            <person name="Cooke P."/>
            <person name="Dawoe T."/>
            <person name="Daza R."/>
            <person name="Decktor K."/>
            <person name="DeGray S."/>
            <person name="Dhargay N."/>
            <person name="Dooley K."/>
            <person name="Dooley K."/>
            <person name="Dorje P."/>
            <person name="Dorjee K."/>
            <person name="Dorris L."/>
            <person name="Duffey N."/>
            <person name="Dupes A."/>
            <person name="Egbiremolen O."/>
            <person name="Elong R."/>
            <person name="Falk J."/>
            <person name="Farina A."/>
            <person name="Faro S."/>
            <person name="Ferguson D."/>
            <person name="Ferreira P."/>
            <person name="Fisher S."/>
            <person name="FitzGerald M."/>
            <person name="Foley K."/>
            <person name="Foley C."/>
            <person name="Franke A."/>
            <person name="Friedrich D."/>
            <person name="Gage D."/>
            <person name="Garber M."/>
            <person name="Gearin G."/>
            <person name="Giannoukos G."/>
            <person name="Goode T."/>
            <person name="Goyette A."/>
            <person name="Graham J."/>
            <person name="Grandbois E."/>
            <person name="Gyaltsen K."/>
            <person name="Hafez N."/>
            <person name="Hagopian D."/>
            <person name="Hagos B."/>
            <person name="Hall J."/>
            <person name="Healy C."/>
            <person name="Hegarty R."/>
            <person name="Honan T."/>
            <person name="Horn A."/>
            <person name="Houde N."/>
            <person name="Hughes L."/>
            <person name="Hunnicutt L."/>
            <person name="Husby M."/>
            <person name="Jester B."/>
            <person name="Jones C."/>
            <person name="Kamat A."/>
            <person name="Kanga B."/>
            <person name="Kells C."/>
            <person name="Khazanovich D."/>
            <person name="Kieu A.C."/>
            <person name="Kisner P."/>
            <person name="Kumar M."/>
            <person name="Lance K."/>
            <person name="Landers T."/>
            <person name="Lara M."/>
            <person name="Lee W."/>
            <person name="Leger J.P."/>
            <person name="Lennon N."/>
            <person name="Leuper L."/>
            <person name="LeVine S."/>
            <person name="Liu J."/>
            <person name="Liu X."/>
            <person name="Lokyitsang Y."/>
            <person name="Lokyitsang T."/>
            <person name="Lui A."/>
            <person name="Macdonald J."/>
            <person name="Major J."/>
            <person name="Marabella R."/>
            <person name="Maru K."/>
            <person name="Matthews C."/>
            <person name="McDonough S."/>
            <person name="Mehta T."/>
            <person name="Meldrim J."/>
            <person name="Melnikov A."/>
            <person name="Meneus L."/>
            <person name="Mihalev A."/>
            <person name="Mihova T."/>
            <person name="Miller K."/>
            <person name="Mittelman R."/>
            <person name="Mlenga V."/>
            <person name="Mulrain L."/>
            <person name="Munson G."/>
            <person name="Navidi A."/>
            <person name="Naylor J."/>
            <person name="Nguyen T."/>
            <person name="Nguyen N."/>
            <person name="Nguyen C."/>
            <person name="Nguyen T."/>
            <person name="Nicol R."/>
            <person name="Norbu N."/>
            <person name="Norbu C."/>
            <person name="Novod N."/>
            <person name="Nyima T."/>
            <person name="Olandt P."/>
            <person name="O'Neill B."/>
            <person name="O'Neill K."/>
            <person name="Osman S."/>
            <person name="Oyono L."/>
            <person name="Patti C."/>
            <person name="Perrin D."/>
            <person name="Phunkhang P."/>
            <person name="Pierre F."/>
            <person name="Priest M."/>
            <person name="Rachupka A."/>
            <person name="Raghuraman S."/>
            <person name="Rameau R."/>
            <person name="Ray V."/>
            <person name="Raymond C."/>
            <person name="Rege F."/>
            <person name="Rise C."/>
            <person name="Rogers J."/>
            <person name="Rogov P."/>
            <person name="Sahalie J."/>
            <person name="Settipalli S."/>
            <person name="Sharpe T."/>
            <person name="Shea T."/>
            <person name="Sheehan M."/>
            <person name="Sherpa N."/>
            <person name="Shi J."/>
            <person name="Shih D."/>
            <person name="Sloan J."/>
            <person name="Smith C."/>
            <person name="Sparrow T."/>
            <person name="Stalker J."/>
            <person name="Stange-Thomann N."/>
            <person name="Stavropoulos S."/>
            <person name="Stone C."/>
            <person name="Stone S."/>
            <person name="Sykes S."/>
            <person name="Tchuinga P."/>
            <person name="Tenzing P."/>
            <person name="Tesfaye S."/>
            <person name="Thoulutsang D."/>
            <person name="Thoulutsang Y."/>
            <person name="Topham K."/>
            <person name="Topping I."/>
            <person name="Tsamla T."/>
            <person name="Vassiliev H."/>
            <person name="Venkataraman V."/>
            <person name="Vo A."/>
            <person name="Wangchuk T."/>
            <person name="Wangdi T."/>
            <person name="Weiand M."/>
            <person name="Wilkinson J."/>
            <person name="Wilson A."/>
            <person name="Yadav S."/>
            <person name="Yang S."/>
            <person name="Yang X."/>
            <person name="Young G."/>
            <person name="Yu Q."/>
            <person name="Zainoun J."/>
            <person name="Zembek L."/>
            <person name="Zimmer A."/>
            <person name="Lander E.S."/>
        </authorList>
    </citation>
    <scope>NUCLEOTIDE SEQUENCE [LARGE SCALE GENOMIC DNA]</scope>
    <source>
        <strain evidence="6">Boxer</strain>
    </source>
</reference>
<keyword evidence="2" id="KW-0391">Immunity</keyword>
<name>A0A8C0MUL7_CANLF</name>
<reference evidence="7" key="4">
    <citation type="submission" date="2025-05" db="UniProtKB">
        <authorList>
            <consortium name="Ensembl"/>
        </authorList>
    </citation>
    <scope>IDENTIFICATION</scope>
</reference>
<dbReference type="Ensembl" id="ENSCAFT00040011318.1">
    <property type="protein sequence ID" value="ENSCAFP00040009803.1"/>
    <property type="gene ID" value="ENSCAFG00040006064.1"/>
</dbReference>
<dbReference type="Gene3D" id="2.60.40.10">
    <property type="entry name" value="Immunoglobulins"/>
    <property type="match status" value="1"/>
</dbReference>
<reference evidence="8" key="2">
    <citation type="submission" date="2018-10" db="EMBL/GenBank/DDBJ databases">
        <title>De novo assembly of a Great Dane genome.</title>
        <authorList>
            <person name="Kidd J.M."/>
            <person name="Pendleton A.L."/>
            <person name="Shen F."/>
            <person name="Emery S."/>
        </authorList>
    </citation>
    <scope>NUCLEOTIDE SEQUENCE [LARGE SCALE GENOMIC DNA]</scope>
    <source>
        <strain evidence="8">Great Dane</strain>
    </source>
</reference>
<dbReference type="AlphaFoldDB" id="A0A8C0MUL7"/>
<dbReference type="SMART" id="SM00409">
    <property type="entry name" value="IG"/>
    <property type="match status" value="1"/>
</dbReference>
<dbReference type="SUPFAM" id="SSF48726">
    <property type="entry name" value="Immunoglobulin"/>
    <property type="match status" value="1"/>
</dbReference>
<dbReference type="InterPro" id="IPR007110">
    <property type="entry name" value="Ig-like_dom"/>
</dbReference>
<feature type="region of interest" description="Disordered" evidence="3">
    <location>
        <begin position="124"/>
        <end position="150"/>
    </location>
</feature>
<feature type="domain" description="Ig-like" evidence="5">
    <location>
        <begin position="21"/>
        <end position="125"/>
    </location>
</feature>
<evidence type="ECO:0000313" key="7">
    <source>
        <dbReference type="Ensembl" id="ENSCAFP00030015013.1"/>
    </source>
</evidence>
<dbReference type="InterPro" id="IPR013106">
    <property type="entry name" value="Ig_V-set"/>
</dbReference>
<organism evidence="7 10">
    <name type="scientific">Canis lupus familiaris</name>
    <name type="common">Dog</name>
    <name type="synonym">Canis familiaris</name>
    <dbReference type="NCBI Taxonomy" id="9615"/>
    <lineage>
        <taxon>Eukaryota</taxon>
        <taxon>Metazoa</taxon>
        <taxon>Chordata</taxon>
        <taxon>Craniata</taxon>
        <taxon>Vertebrata</taxon>
        <taxon>Euteleostomi</taxon>
        <taxon>Mammalia</taxon>
        <taxon>Eutheria</taxon>
        <taxon>Laurasiatheria</taxon>
        <taxon>Carnivora</taxon>
        <taxon>Caniformia</taxon>
        <taxon>Canidae</taxon>
        <taxon>Canis</taxon>
    </lineage>
</organism>
<dbReference type="InterPro" id="IPR050413">
    <property type="entry name" value="TCR_beta_variable"/>
</dbReference>
<evidence type="ECO:0000313" key="10">
    <source>
        <dbReference type="Proteomes" id="UP000694429"/>
    </source>
</evidence>
<dbReference type="InterPro" id="IPR003599">
    <property type="entry name" value="Ig_sub"/>
</dbReference>
<dbReference type="OrthoDB" id="9803478at2759"/>
<dbReference type="Pfam" id="PF07686">
    <property type="entry name" value="V-set"/>
    <property type="match status" value="1"/>
</dbReference>
<evidence type="ECO:0000256" key="2">
    <source>
        <dbReference type="ARBA" id="ARBA00022859"/>
    </source>
</evidence>
<dbReference type="Ensembl" id="ENSCAFT00030017188.1">
    <property type="protein sequence ID" value="ENSCAFP00030015013.1"/>
    <property type="gene ID" value="ENSCAFG00030009290.1"/>
</dbReference>
<protein>
    <submittedName>
        <fullName evidence="7">T cell receptor beta variable 18</fullName>
    </submittedName>
</protein>
<evidence type="ECO:0000313" key="9">
    <source>
        <dbReference type="Proteomes" id="UP000002254"/>
    </source>
</evidence>
<dbReference type="Proteomes" id="UP000694429">
    <property type="component" value="Chromosome 16"/>
</dbReference>
<dbReference type="Proteomes" id="UP000694542">
    <property type="component" value="Chromosome 16"/>
</dbReference>
<dbReference type="InterPro" id="IPR013783">
    <property type="entry name" value="Ig-like_fold"/>
</dbReference>
<evidence type="ECO:0000256" key="4">
    <source>
        <dbReference type="SAM" id="SignalP"/>
    </source>
</evidence>
<evidence type="ECO:0000313" key="8">
    <source>
        <dbReference type="Ensembl" id="ENSCAFP00040009803.1"/>
    </source>
</evidence>
<dbReference type="PANTHER" id="PTHR23268">
    <property type="entry name" value="T-CELL RECEPTOR BETA CHAIN"/>
    <property type="match status" value="1"/>
</dbReference>
<dbReference type="PANTHER" id="PTHR23268:SF88">
    <property type="entry name" value="T CELL RECEPTOR BETA VARIABLE 18"/>
    <property type="match status" value="1"/>
</dbReference>
<proteinExistence type="predicted"/>
<feature type="chain" id="PRO_5044671745" evidence="4">
    <location>
        <begin position="22"/>
        <end position="150"/>
    </location>
</feature>
<dbReference type="InterPro" id="IPR036179">
    <property type="entry name" value="Ig-like_dom_sf"/>
</dbReference>
<dbReference type="SMART" id="SM00406">
    <property type="entry name" value="IGv"/>
    <property type="match status" value="1"/>
</dbReference>